<dbReference type="InterPro" id="IPR009057">
    <property type="entry name" value="Homeodomain-like_sf"/>
</dbReference>
<evidence type="ECO:0000256" key="2">
    <source>
        <dbReference type="PROSITE-ProRule" id="PRU00335"/>
    </source>
</evidence>
<proteinExistence type="predicted"/>
<dbReference type="Pfam" id="PF00440">
    <property type="entry name" value="TetR_N"/>
    <property type="match status" value="1"/>
</dbReference>
<reference evidence="4" key="1">
    <citation type="journal article" date="2022" name="Cell">
        <title>Design, construction, and in vivo augmentation of a complex gut microbiome.</title>
        <authorList>
            <person name="Cheng A.G."/>
            <person name="Ho P.Y."/>
            <person name="Aranda-Diaz A."/>
            <person name="Jain S."/>
            <person name="Yu F.B."/>
            <person name="Meng X."/>
            <person name="Wang M."/>
            <person name="Iakiviak M."/>
            <person name="Nagashima K."/>
            <person name="Zhao A."/>
            <person name="Murugkar P."/>
            <person name="Patil A."/>
            <person name="Atabakhsh K."/>
            <person name="Weakley A."/>
            <person name="Yan J."/>
            <person name="Brumbaugh A.R."/>
            <person name="Higginbottom S."/>
            <person name="Dimas A."/>
            <person name="Shiver A.L."/>
            <person name="Deutschbauer A."/>
            <person name="Neff N."/>
            <person name="Sonnenburg J.L."/>
            <person name="Huang K.C."/>
            <person name="Fischbach M.A."/>
        </authorList>
    </citation>
    <scope>NUCLEOTIDE SEQUENCE</scope>
    <source>
        <strain evidence="4">DSM 19829</strain>
    </source>
</reference>
<accession>A0ABY5VH49</accession>
<keyword evidence="1 2" id="KW-0238">DNA-binding</keyword>
<organism evidence="4 5">
    <name type="scientific">Ruminococcus gauvreauii</name>
    <dbReference type="NCBI Taxonomy" id="438033"/>
    <lineage>
        <taxon>Bacteria</taxon>
        <taxon>Bacillati</taxon>
        <taxon>Bacillota</taxon>
        <taxon>Clostridia</taxon>
        <taxon>Eubacteriales</taxon>
        <taxon>Oscillospiraceae</taxon>
        <taxon>Ruminococcus</taxon>
    </lineage>
</organism>
<sequence length="194" mass="22615">MKNVCEILKKDRGIRKLSNEEANKLTRECLQTALVYLMSEKSFEKITITELVKRSGVSRQSFYRNYHSKEEVLADMSQNVMQSITESIQEGKYAGDPYQWYYDLFFQIKENEDTIRLLLEANMKQSGFENIVLLFHRGYQAASTEQYYQMLAYEGAVDTVIYNWFAGGMKESVGYMAGLCDQILENIWKLPEVL</sequence>
<gene>
    <name evidence="4" type="ORF">NQ502_18650</name>
</gene>
<evidence type="ECO:0000259" key="3">
    <source>
        <dbReference type="PROSITE" id="PS50977"/>
    </source>
</evidence>
<dbReference type="InterPro" id="IPR001647">
    <property type="entry name" value="HTH_TetR"/>
</dbReference>
<dbReference type="Gene3D" id="1.10.357.10">
    <property type="entry name" value="Tetracycline Repressor, domain 2"/>
    <property type="match status" value="1"/>
</dbReference>
<dbReference type="PROSITE" id="PS50977">
    <property type="entry name" value="HTH_TETR_2"/>
    <property type="match status" value="1"/>
</dbReference>
<dbReference type="Proteomes" id="UP001060164">
    <property type="component" value="Chromosome"/>
</dbReference>
<evidence type="ECO:0000313" key="5">
    <source>
        <dbReference type="Proteomes" id="UP001060164"/>
    </source>
</evidence>
<protein>
    <submittedName>
        <fullName evidence="4">TetR/AcrR family transcriptional regulator</fullName>
    </submittedName>
</protein>
<dbReference type="PANTHER" id="PTHR43479">
    <property type="entry name" value="ACREF/ENVCD OPERON REPRESSOR-RELATED"/>
    <property type="match status" value="1"/>
</dbReference>
<evidence type="ECO:0000256" key="1">
    <source>
        <dbReference type="ARBA" id="ARBA00023125"/>
    </source>
</evidence>
<keyword evidence="5" id="KW-1185">Reference proteome</keyword>
<dbReference type="EMBL" id="CP102290">
    <property type="protein sequence ID" value="UWP59348.1"/>
    <property type="molecule type" value="Genomic_DNA"/>
</dbReference>
<dbReference type="RefSeq" id="WP_049898059.1">
    <property type="nucleotide sequence ID" value="NZ_CABLBR010000006.1"/>
</dbReference>
<feature type="DNA-binding region" description="H-T-H motif" evidence="2">
    <location>
        <begin position="47"/>
        <end position="66"/>
    </location>
</feature>
<evidence type="ECO:0000313" key="4">
    <source>
        <dbReference type="EMBL" id="UWP59348.1"/>
    </source>
</evidence>
<dbReference type="SUPFAM" id="SSF46689">
    <property type="entry name" value="Homeodomain-like"/>
    <property type="match status" value="1"/>
</dbReference>
<dbReference type="InterPro" id="IPR050624">
    <property type="entry name" value="HTH-type_Tx_Regulator"/>
</dbReference>
<feature type="domain" description="HTH tetR-type" evidence="3">
    <location>
        <begin position="24"/>
        <end position="84"/>
    </location>
</feature>
<name>A0ABY5VH49_9FIRM</name>
<dbReference type="PANTHER" id="PTHR43479:SF11">
    <property type="entry name" value="ACREF_ENVCD OPERON REPRESSOR-RELATED"/>
    <property type="match status" value="1"/>
</dbReference>